<evidence type="ECO:0000313" key="2">
    <source>
        <dbReference type="EMBL" id="CAH1416909.1"/>
    </source>
</evidence>
<feature type="compositionally biased region" description="Basic and acidic residues" evidence="1">
    <location>
        <begin position="134"/>
        <end position="150"/>
    </location>
</feature>
<dbReference type="Proteomes" id="UP001157418">
    <property type="component" value="Unassembled WGS sequence"/>
</dbReference>
<evidence type="ECO:0000256" key="1">
    <source>
        <dbReference type="SAM" id="MobiDB-lite"/>
    </source>
</evidence>
<organism evidence="2 3">
    <name type="scientific">Lactuca virosa</name>
    <dbReference type="NCBI Taxonomy" id="75947"/>
    <lineage>
        <taxon>Eukaryota</taxon>
        <taxon>Viridiplantae</taxon>
        <taxon>Streptophyta</taxon>
        <taxon>Embryophyta</taxon>
        <taxon>Tracheophyta</taxon>
        <taxon>Spermatophyta</taxon>
        <taxon>Magnoliopsida</taxon>
        <taxon>eudicotyledons</taxon>
        <taxon>Gunneridae</taxon>
        <taxon>Pentapetalae</taxon>
        <taxon>asterids</taxon>
        <taxon>campanulids</taxon>
        <taxon>Asterales</taxon>
        <taxon>Asteraceae</taxon>
        <taxon>Cichorioideae</taxon>
        <taxon>Cichorieae</taxon>
        <taxon>Lactucinae</taxon>
        <taxon>Lactuca</taxon>
    </lineage>
</organism>
<feature type="compositionally biased region" description="Polar residues" evidence="1">
    <location>
        <begin position="124"/>
        <end position="133"/>
    </location>
</feature>
<accession>A0AAU9LTR6</accession>
<evidence type="ECO:0000313" key="3">
    <source>
        <dbReference type="Proteomes" id="UP001157418"/>
    </source>
</evidence>
<name>A0AAU9LTR6_9ASTR</name>
<comment type="caution">
    <text evidence="2">The sequence shown here is derived from an EMBL/GenBank/DDBJ whole genome shotgun (WGS) entry which is preliminary data.</text>
</comment>
<proteinExistence type="predicted"/>
<gene>
    <name evidence="2" type="ORF">LVIROSA_LOCUS4639</name>
</gene>
<feature type="region of interest" description="Disordered" evidence="1">
    <location>
        <begin position="124"/>
        <end position="153"/>
    </location>
</feature>
<reference evidence="2 3" key="1">
    <citation type="submission" date="2022-01" db="EMBL/GenBank/DDBJ databases">
        <authorList>
            <person name="Xiong W."/>
            <person name="Schranz E."/>
        </authorList>
    </citation>
    <scope>NUCLEOTIDE SEQUENCE [LARGE SCALE GENOMIC DNA]</scope>
</reference>
<feature type="region of interest" description="Disordered" evidence="1">
    <location>
        <begin position="186"/>
        <end position="223"/>
    </location>
</feature>
<protein>
    <recommendedName>
        <fullName evidence="4">DUF4283 domain-containing protein</fullName>
    </recommendedName>
</protein>
<keyword evidence="3" id="KW-1185">Reference proteome</keyword>
<feature type="compositionally biased region" description="Basic and acidic residues" evidence="1">
    <location>
        <begin position="98"/>
        <end position="107"/>
    </location>
</feature>
<dbReference type="EMBL" id="CAKMRJ010000002">
    <property type="protein sequence ID" value="CAH1416909.1"/>
    <property type="molecule type" value="Genomic_DNA"/>
</dbReference>
<sequence>MVWVEIDGLPLSLWTFQDFKKVVALCGAVLFYDEEEEDGIGTGRVCIKSSCFDLIKDQVIVKVEGVDYVVHVRELSAWTPNVNKENEEKDGEEINASSDEKESKGDNGDKIFHLEEEVDSPVNIHNDNFQQDESVPKDHSSVELGDHDQRNASNLQPGVVLHKENALQHSFESVVVSKNLDMNHEGTHHHTTKHFADSSSARSAPHGFGGMQFHSPIRSRLYS</sequence>
<dbReference type="AlphaFoldDB" id="A0AAU9LTR6"/>
<evidence type="ECO:0008006" key="4">
    <source>
        <dbReference type="Google" id="ProtNLM"/>
    </source>
</evidence>
<feature type="region of interest" description="Disordered" evidence="1">
    <location>
        <begin position="83"/>
        <end position="107"/>
    </location>
</feature>